<accession>A0A978VS65</accession>
<dbReference type="InterPro" id="IPR001611">
    <property type="entry name" value="Leu-rich_rpt"/>
</dbReference>
<dbReference type="PANTHER" id="PTHR47186:SF61">
    <property type="entry name" value="LEUCINE-RICH REPEAT-CONTAINING PROTEIN 57-RELATED"/>
    <property type="match status" value="1"/>
</dbReference>
<dbReference type="PANTHER" id="PTHR47186">
    <property type="entry name" value="LEUCINE-RICH REPEAT-CONTAINING PROTEIN 57"/>
    <property type="match status" value="1"/>
</dbReference>
<sequence>MLSGCTKVTKIPEFGANMKHLSKLWLDGIELICLPSDICSMTSLKKLELSGCSRLQELPENLGTMECSEELEISRTAIQKFHPHSFGKS</sequence>
<dbReference type="InterPro" id="IPR032675">
    <property type="entry name" value="LRR_dom_sf"/>
</dbReference>
<evidence type="ECO:0000313" key="2">
    <source>
        <dbReference type="Proteomes" id="UP000813462"/>
    </source>
</evidence>
<dbReference type="Proteomes" id="UP000813462">
    <property type="component" value="Unassembled WGS sequence"/>
</dbReference>
<reference evidence="1" key="1">
    <citation type="journal article" date="2021" name="Front. Plant Sci.">
        <title>Chromosome-Scale Genome Assembly for Chinese Sour Jujube and Insights Into Its Genome Evolution and Domestication Signature.</title>
        <authorList>
            <person name="Shen L.-Y."/>
            <person name="Luo H."/>
            <person name="Wang X.-L."/>
            <person name="Wang X.-M."/>
            <person name="Qiu X.-J."/>
            <person name="Liu H."/>
            <person name="Zhou S.-S."/>
            <person name="Jia K.-H."/>
            <person name="Nie S."/>
            <person name="Bao Y.-T."/>
            <person name="Zhang R.-G."/>
            <person name="Yun Q.-Z."/>
            <person name="Chai Y.-H."/>
            <person name="Lu J.-Y."/>
            <person name="Li Y."/>
            <person name="Zhao S.-W."/>
            <person name="Mao J.-F."/>
            <person name="Jia S.-G."/>
            <person name="Mao Y.-M."/>
        </authorList>
    </citation>
    <scope>NUCLEOTIDE SEQUENCE</scope>
    <source>
        <strain evidence="1">AT0</strain>
        <tissue evidence="1">Leaf</tissue>
    </source>
</reference>
<dbReference type="Pfam" id="PF00560">
    <property type="entry name" value="LRR_1"/>
    <property type="match status" value="1"/>
</dbReference>
<dbReference type="EMBL" id="JAEACU010000003">
    <property type="protein sequence ID" value="KAH7538390.1"/>
    <property type="molecule type" value="Genomic_DNA"/>
</dbReference>
<dbReference type="AlphaFoldDB" id="A0A978VS65"/>
<proteinExistence type="predicted"/>
<protein>
    <submittedName>
        <fullName evidence="1">Uncharacterized protein</fullName>
    </submittedName>
</protein>
<name>A0A978VS65_ZIZJJ</name>
<dbReference type="Gene3D" id="3.80.10.10">
    <property type="entry name" value="Ribonuclease Inhibitor"/>
    <property type="match status" value="1"/>
</dbReference>
<evidence type="ECO:0000313" key="1">
    <source>
        <dbReference type="EMBL" id="KAH7538390.1"/>
    </source>
</evidence>
<organism evidence="1 2">
    <name type="scientific">Ziziphus jujuba var. spinosa</name>
    <dbReference type="NCBI Taxonomy" id="714518"/>
    <lineage>
        <taxon>Eukaryota</taxon>
        <taxon>Viridiplantae</taxon>
        <taxon>Streptophyta</taxon>
        <taxon>Embryophyta</taxon>
        <taxon>Tracheophyta</taxon>
        <taxon>Spermatophyta</taxon>
        <taxon>Magnoliopsida</taxon>
        <taxon>eudicotyledons</taxon>
        <taxon>Gunneridae</taxon>
        <taxon>Pentapetalae</taxon>
        <taxon>rosids</taxon>
        <taxon>fabids</taxon>
        <taxon>Rosales</taxon>
        <taxon>Rhamnaceae</taxon>
        <taxon>Paliureae</taxon>
        <taxon>Ziziphus</taxon>
    </lineage>
</organism>
<dbReference type="SUPFAM" id="SSF52058">
    <property type="entry name" value="L domain-like"/>
    <property type="match status" value="1"/>
</dbReference>
<gene>
    <name evidence="1" type="ORF">FEM48_Zijuj03G0194500</name>
</gene>
<comment type="caution">
    <text evidence="1">The sequence shown here is derived from an EMBL/GenBank/DDBJ whole genome shotgun (WGS) entry which is preliminary data.</text>
</comment>